<accession>A0A917QII5</accession>
<dbReference type="AlphaFoldDB" id="A0A917QII5"/>
<dbReference type="Gene3D" id="1.20.1260.10">
    <property type="match status" value="1"/>
</dbReference>
<dbReference type="RefSeq" id="WP_188915413.1">
    <property type="nucleotide sequence ID" value="NZ_BMMF01000016.1"/>
</dbReference>
<comment type="caution">
    <text evidence="1">The sequence shown here is derived from an EMBL/GenBank/DDBJ whole genome shotgun (WGS) entry which is preliminary data.</text>
</comment>
<dbReference type="InterPro" id="IPR047114">
    <property type="entry name" value="YciF"/>
</dbReference>
<dbReference type="PANTHER" id="PTHR30565:SF9">
    <property type="entry name" value="PROTEIN YCIF"/>
    <property type="match status" value="1"/>
</dbReference>
<name>A0A917QII5_9HYPH</name>
<dbReference type="Pfam" id="PF05974">
    <property type="entry name" value="DUF892"/>
    <property type="match status" value="1"/>
</dbReference>
<evidence type="ECO:0000313" key="1">
    <source>
        <dbReference type="EMBL" id="GGK52018.1"/>
    </source>
</evidence>
<evidence type="ECO:0000313" key="2">
    <source>
        <dbReference type="Proteomes" id="UP000600449"/>
    </source>
</evidence>
<sequence>MANEKTLEDLFLDTLKDVYNAEKQALRAYPRLVKAVESDDLKAALEQHRDETETQIERLDKVFEMLEKPARGKTCEAIQGLIEESKEILSEFKGAPALDAGIIAAAQAIEHYEIARYGTLRTWANELGMKDAAKLFEETLKEESRTDEKLSKLAEKAANKKAA</sequence>
<gene>
    <name evidence="1" type="ORF">GCM10011322_43800</name>
</gene>
<organism evidence="1 2">
    <name type="scientific">Salinarimonas ramus</name>
    <dbReference type="NCBI Taxonomy" id="690164"/>
    <lineage>
        <taxon>Bacteria</taxon>
        <taxon>Pseudomonadati</taxon>
        <taxon>Pseudomonadota</taxon>
        <taxon>Alphaproteobacteria</taxon>
        <taxon>Hyphomicrobiales</taxon>
        <taxon>Salinarimonadaceae</taxon>
        <taxon>Salinarimonas</taxon>
    </lineage>
</organism>
<keyword evidence="2" id="KW-1185">Reference proteome</keyword>
<proteinExistence type="predicted"/>
<dbReference type="PANTHER" id="PTHR30565">
    <property type="entry name" value="PROTEIN YCIF"/>
    <property type="match status" value="1"/>
</dbReference>
<dbReference type="CDD" id="cd07909">
    <property type="entry name" value="YciF"/>
    <property type="match status" value="1"/>
</dbReference>
<dbReference type="SUPFAM" id="SSF47240">
    <property type="entry name" value="Ferritin-like"/>
    <property type="match status" value="1"/>
</dbReference>
<protein>
    <submittedName>
        <fullName evidence="1">YciE/YciF family protein</fullName>
    </submittedName>
</protein>
<dbReference type="InterPro" id="IPR010287">
    <property type="entry name" value="DUF892_YciF-like"/>
</dbReference>
<dbReference type="Proteomes" id="UP000600449">
    <property type="component" value="Unassembled WGS sequence"/>
</dbReference>
<dbReference type="InterPro" id="IPR009078">
    <property type="entry name" value="Ferritin-like_SF"/>
</dbReference>
<dbReference type="InterPro" id="IPR012347">
    <property type="entry name" value="Ferritin-like"/>
</dbReference>
<reference evidence="1 2" key="1">
    <citation type="journal article" date="2014" name="Int. J. Syst. Evol. Microbiol.">
        <title>Complete genome sequence of Corynebacterium casei LMG S-19264T (=DSM 44701T), isolated from a smear-ripened cheese.</title>
        <authorList>
            <consortium name="US DOE Joint Genome Institute (JGI-PGF)"/>
            <person name="Walter F."/>
            <person name="Albersmeier A."/>
            <person name="Kalinowski J."/>
            <person name="Ruckert C."/>
        </authorList>
    </citation>
    <scope>NUCLEOTIDE SEQUENCE [LARGE SCALE GENOMIC DNA]</scope>
    <source>
        <strain evidence="1 2">CGMCC 1.9161</strain>
    </source>
</reference>
<dbReference type="EMBL" id="BMMF01000016">
    <property type="protein sequence ID" value="GGK52018.1"/>
    <property type="molecule type" value="Genomic_DNA"/>
</dbReference>